<sequence>MESSIVEIEEKAATRPCSFRAVSLGDNNMNHLTTATTTTTTTTTATTTTTTLSSSSSSTSLDCDVIHHVQSPLVPQLPNNKNESQGTSCSRGLTSNVLAVASRVRSHDNVSAASVPMRRHNSSQNIKQIALERKRSAGSNTLSAAAMIRAVKAANAGGDDRTGFARIYFENKTFTSSTVFKLLGSTTVLEVRKSMAAKIKIRMQDFDKYAIVVVFPTDGAGSMSARTLKDEELILPLVERLNRARSVQQIAEGTETTGGGSSTRLKAKHVARPPVKFVLKDVQGSQLDIGESVASPKCQQSDTQSINFPVLLGKKASSTDTNLWRKRWFIIKGDQLLYFLAKAKPEVRVAFSFQLKTPRRDYEQGRNGGLDSRAARPDWSMLRKPPLVRSRDLDYGRREYMCKSE</sequence>
<organism evidence="1 2">
    <name type="scientific">Hyaloperonospora arabidopsidis (strain Emoy2)</name>
    <name type="common">Downy mildew agent</name>
    <name type="synonym">Peronospora arabidopsidis</name>
    <dbReference type="NCBI Taxonomy" id="559515"/>
    <lineage>
        <taxon>Eukaryota</taxon>
        <taxon>Sar</taxon>
        <taxon>Stramenopiles</taxon>
        <taxon>Oomycota</taxon>
        <taxon>Peronosporomycetes</taxon>
        <taxon>Peronosporales</taxon>
        <taxon>Peronosporaceae</taxon>
        <taxon>Hyaloperonospora</taxon>
    </lineage>
</organism>
<protein>
    <recommendedName>
        <fullName evidence="3">PH domain-containing protein</fullName>
    </recommendedName>
</protein>
<reference evidence="1" key="2">
    <citation type="submission" date="2015-06" db="UniProtKB">
        <authorList>
            <consortium name="EnsemblProtists"/>
        </authorList>
    </citation>
    <scope>IDENTIFICATION</scope>
    <source>
        <strain evidence="1">Emoy2</strain>
    </source>
</reference>
<dbReference type="EnsemblProtists" id="HpaT803133">
    <property type="protein sequence ID" value="HpaP803133"/>
    <property type="gene ID" value="HpaG803133"/>
</dbReference>
<dbReference type="HOGENOM" id="CLU_680531_0_0_1"/>
<dbReference type="eggNOG" id="ENOG502QVTE">
    <property type="taxonomic scope" value="Eukaryota"/>
</dbReference>
<dbReference type="VEuPathDB" id="FungiDB:HpaG803133"/>
<dbReference type="STRING" id="559515.M4BA23"/>
<name>M4BA23_HYAAE</name>
<dbReference type="EMBL" id="JH598048">
    <property type="status" value="NOT_ANNOTATED_CDS"/>
    <property type="molecule type" value="Genomic_DNA"/>
</dbReference>
<dbReference type="InParanoid" id="M4BA23"/>
<evidence type="ECO:0000313" key="1">
    <source>
        <dbReference type="EnsemblProtists" id="HpaP803133"/>
    </source>
</evidence>
<evidence type="ECO:0000313" key="2">
    <source>
        <dbReference type="Proteomes" id="UP000011713"/>
    </source>
</evidence>
<reference evidence="2" key="1">
    <citation type="journal article" date="2010" name="Science">
        <title>Signatures of adaptation to obligate biotrophy in the Hyaloperonospora arabidopsidis genome.</title>
        <authorList>
            <person name="Baxter L."/>
            <person name="Tripathy S."/>
            <person name="Ishaque N."/>
            <person name="Boot N."/>
            <person name="Cabral A."/>
            <person name="Kemen E."/>
            <person name="Thines M."/>
            <person name="Ah-Fong A."/>
            <person name="Anderson R."/>
            <person name="Badejoko W."/>
            <person name="Bittner-Eddy P."/>
            <person name="Boore J.L."/>
            <person name="Chibucos M.C."/>
            <person name="Coates M."/>
            <person name="Dehal P."/>
            <person name="Delehaunty K."/>
            <person name="Dong S."/>
            <person name="Downton P."/>
            <person name="Dumas B."/>
            <person name="Fabro G."/>
            <person name="Fronick C."/>
            <person name="Fuerstenberg S.I."/>
            <person name="Fulton L."/>
            <person name="Gaulin E."/>
            <person name="Govers F."/>
            <person name="Hughes L."/>
            <person name="Humphray S."/>
            <person name="Jiang R.H."/>
            <person name="Judelson H."/>
            <person name="Kamoun S."/>
            <person name="Kyung K."/>
            <person name="Meijer H."/>
            <person name="Minx P."/>
            <person name="Morris P."/>
            <person name="Nelson J."/>
            <person name="Phuntumart V."/>
            <person name="Qutob D."/>
            <person name="Rehmany A."/>
            <person name="Rougon-Cardoso A."/>
            <person name="Ryden P."/>
            <person name="Torto-Alalibo T."/>
            <person name="Studholme D."/>
            <person name="Wang Y."/>
            <person name="Win J."/>
            <person name="Wood J."/>
            <person name="Clifton S.W."/>
            <person name="Rogers J."/>
            <person name="Van den Ackerveken G."/>
            <person name="Jones J.D."/>
            <person name="McDowell J.M."/>
            <person name="Beynon J."/>
            <person name="Tyler B.M."/>
        </authorList>
    </citation>
    <scope>NUCLEOTIDE SEQUENCE [LARGE SCALE GENOMIC DNA]</scope>
    <source>
        <strain evidence="2">Emoy2</strain>
    </source>
</reference>
<proteinExistence type="predicted"/>
<dbReference type="Proteomes" id="UP000011713">
    <property type="component" value="Unassembled WGS sequence"/>
</dbReference>
<evidence type="ECO:0008006" key="3">
    <source>
        <dbReference type="Google" id="ProtNLM"/>
    </source>
</evidence>
<accession>M4BA23</accession>
<keyword evidence="2" id="KW-1185">Reference proteome</keyword>
<dbReference type="SUPFAM" id="SSF50729">
    <property type="entry name" value="PH domain-like"/>
    <property type="match status" value="1"/>
</dbReference>
<dbReference type="AlphaFoldDB" id="M4BA23"/>